<dbReference type="GO" id="GO:0006952">
    <property type="term" value="P:defense response"/>
    <property type="evidence" value="ECO:0007669"/>
    <property type="project" value="UniProtKB-KW"/>
</dbReference>
<evidence type="ECO:0000256" key="5">
    <source>
        <dbReference type="ARBA" id="ARBA00022821"/>
    </source>
</evidence>
<dbReference type="InterPro" id="IPR041118">
    <property type="entry name" value="Rx_N"/>
</dbReference>
<organism evidence="7 8">
    <name type="scientific">Zizania palustris</name>
    <name type="common">Northern wild rice</name>
    <dbReference type="NCBI Taxonomy" id="103762"/>
    <lineage>
        <taxon>Eukaryota</taxon>
        <taxon>Viridiplantae</taxon>
        <taxon>Streptophyta</taxon>
        <taxon>Embryophyta</taxon>
        <taxon>Tracheophyta</taxon>
        <taxon>Spermatophyta</taxon>
        <taxon>Magnoliopsida</taxon>
        <taxon>Liliopsida</taxon>
        <taxon>Poales</taxon>
        <taxon>Poaceae</taxon>
        <taxon>BOP clade</taxon>
        <taxon>Oryzoideae</taxon>
        <taxon>Oryzeae</taxon>
        <taxon>Zizaniinae</taxon>
        <taxon>Zizania</taxon>
    </lineage>
</organism>
<keyword evidence="2" id="KW-0433">Leucine-rich repeat</keyword>
<dbReference type="OrthoDB" id="1933539at2759"/>
<sequence>MITFWSNVNGMQAKEDFTCRLPYYLAALLSSSRSNARLFLLLVVHCETMGLVGTVVDTAIGWMVETILGSFLPPQMQEWTQQAGLAEDVAMLESEMKSVHILVAAAQGRRIDSSPLSDSLHELKELLYDAEDVMDELDYYRLQHHIKGDATRPH</sequence>
<name>A0A8J5VAL4_ZIZPA</name>
<keyword evidence="3" id="KW-0677">Repeat</keyword>
<dbReference type="EMBL" id="JAAALK010000287">
    <property type="protein sequence ID" value="KAG8057915.1"/>
    <property type="molecule type" value="Genomic_DNA"/>
</dbReference>
<feature type="domain" description="Disease resistance N-terminal" evidence="6">
    <location>
        <begin position="76"/>
        <end position="145"/>
    </location>
</feature>
<reference evidence="7" key="2">
    <citation type="submission" date="2021-02" db="EMBL/GenBank/DDBJ databases">
        <authorList>
            <person name="Kimball J.A."/>
            <person name="Haas M.W."/>
            <person name="Macchietto M."/>
            <person name="Kono T."/>
            <person name="Duquette J."/>
            <person name="Shao M."/>
        </authorList>
    </citation>
    <scope>NUCLEOTIDE SEQUENCE</scope>
    <source>
        <tissue evidence="7">Fresh leaf tissue</tissue>
    </source>
</reference>
<comment type="caution">
    <text evidence="7">The sequence shown here is derived from an EMBL/GenBank/DDBJ whole genome shotgun (WGS) entry which is preliminary data.</text>
</comment>
<evidence type="ECO:0000256" key="1">
    <source>
        <dbReference type="ARBA" id="ARBA00008894"/>
    </source>
</evidence>
<proteinExistence type="inferred from homology"/>
<evidence type="ECO:0000256" key="3">
    <source>
        <dbReference type="ARBA" id="ARBA00022737"/>
    </source>
</evidence>
<evidence type="ECO:0000256" key="2">
    <source>
        <dbReference type="ARBA" id="ARBA00022614"/>
    </source>
</evidence>
<protein>
    <recommendedName>
        <fullName evidence="6">Disease resistance N-terminal domain-containing protein</fullName>
    </recommendedName>
</protein>
<dbReference type="GO" id="GO:0000166">
    <property type="term" value="F:nucleotide binding"/>
    <property type="evidence" value="ECO:0007669"/>
    <property type="project" value="UniProtKB-KW"/>
</dbReference>
<reference evidence="7" key="1">
    <citation type="journal article" date="2021" name="bioRxiv">
        <title>Whole Genome Assembly and Annotation of Northern Wild Rice, Zizania palustris L., Supports a Whole Genome Duplication in the Zizania Genus.</title>
        <authorList>
            <person name="Haas M."/>
            <person name="Kono T."/>
            <person name="Macchietto M."/>
            <person name="Millas R."/>
            <person name="McGilp L."/>
            <person name="Shao M."/>
            <person name="Duquette J."/>
            <person name="Hirsch C.N."/>
            <person name="Kimball J."/>
        </authorList>
    </citation>
    <scope>NUCLEOTIDE SEQUENCE</scope>
    <source>
        <tissue evidence="7">Fresh leaf tissue</tissue>
    </source>
</reference>
<keyword evidence="4" id="KW-0547">Nucleotide-binding</keyword>
<dbReference type="AlphaFoldDB" id="A0A8J5VAL4"/>
<evidence type="ECO:0000313" key="8">
    <source>
        <dbReference type="Proteomes" id="UP000729402"/>
    </source>
</evidence>
<dbReference type="Proteomes" id="UP000729402">
    <property type="component" value="Unassembled WGS sequence"/>
</dbReference>
<keyword evidence="8" id="KW-1185">Reference proteome</keyword>
<evidence type="ECO:0000313" key="7">
    <source>
        <dbReference type="EMBL" id="KAG8057915.1"/>
    </source>
</evidence>
<keyword evidence="5" id="KW-0611">Plant defense</keyword>
<gene>
    <name evidence="7" type="ORF">GUJ93_ZPchr0002g23079</name>
</gene>
<dbReference type="Pfam" id="PF18052">
    <property type="entry name" value="Rx_N"/>
    <property type="match status" value="1"/>
</dbReference>
<evidence type="ECO:0000256" key="4">
    <source>
        <dbReference type="ARBA" id="ARBA00022741"/>
    </source>
</evidence>
<evidence type="ECO:0000259" key="6">
    <source>
        <dbReference type="Pfam" id="PF18052"/>
    </source>
</evidence>
<accession>A0A8J5VAL4</accession>
<comment type="similarity">
    <text evidence="1">Belongs to the disease resistance NB-LRR family.</text>
</comment>